<dbReference type="EMBL" id="GDQN01003438">
    <property type="protein sequence ID" value="JAT87616.1"/>
    <property type="molecule type" value="Transcribed_RNA"/>
</dbReference>
<accession>A0A1E1WL79</accession>
<dbReference type="AlphaFoldDB" id="A0A1E1WL79"/>
<sequence length="141" mass="14911">TEQAIAPLEMETVAVEQVVAEDEVAAYTDEIVGIPNMDVVATVAEVHEVLVDDAEKSIAEKSSPEVTANTADTLLQHIDQFISDNVVEVVDMLATAANVEEVKHSIKLAQELRESIEAGDAGVVLENGGEISDASAVKAQL</sequence>
<feature type="non-terminal residue" evidence="1">
    <location>
        <position position="1"/>
    </location>
</feature>
<name>A0A1E1WL79_PECGO</name>
<evidence type="ECO:0000313" key="1">
    <source>
        <dbReference type="EMBL" id="JAT87616.1"/>
    </source>
</evidence>
<organism evidence="1">
    <name type="scientific">Pectinophora gossypiella</name>
    <name type="common">Cotton pink bollworm</name>
    <name type="synonym">Depressaria gossypiella</name>
    <dbReference type="NCBI Taxonomy" id="13191"/>
    <lineage>
        <taxon>Eukaryota</taxon>
        <taxon>Metazoa</taxon>
        <taxon>Ecdysozoa</taxon>
        <taxon>Arthropoda</taxon>
        <taxon>Hexapoda</taxon>
        <taxon>Insecta</taxon>
        <taxon>Pterygota</taxon>
        <taxon>Neoptera</taxon>
        <taxon>Endopterygota</taxon>
        <taxon>Lepidoptera</taxon>
        <taxon>Glossata</taxon>
        <taxon>Ditrysia</taxon>
        <taxon>Gelechioidea</taxon>
        <taxon>Gelechiidae</taxon>
        <taxon>Apatetrinae</taxon>
        <taxon>Pectinophora</taxon>
    </lineage>
</organism>
<feature type="non-terminal residue" evidence="1">
    <location>
        <position position="141"/>
    </location>
</feature>
<reference evidence="1" key="1">
    <citation type="submission" date="2015-09" db="EMBL/GenBank/DDBJ databases">
        <title>De novo assembly of Pectinophora gossypiella (Pink Bollworm) gut transcriptome.</title>
        <authorList>
            <person name="Tassone E.E."/>
        </authorList>
    </citation>
    <scope>NUCLEOTIDE SEQUENCE</scope>
</reference>
<gene>
    <name evidence="1" type="ORF">g.7815</name>
</gene>
<protein>
    <submittedName>
        <fullName evidence="1">Uncharacterized protein</fullName>
    </submittedName>
</protein>
<dbReference type="OrthoDB" id="6070751at2759"/>
<proteinExistence type="predicted"/>